<name>A0A9P4NKV9_9PEZI</name>
<evidence type="ECO:0000256" key="1">
    <source>
        <dbReference type="SAM" id="MobiDB-lite"/>
    </source>
</evidence>
<protein>
    <submittedName>
        <fullName evidence="2">Uncharacterized protein</fullName>
    </submittedName>
</protein>
<sequence length="202" mass="22841">MHMLFNSSEQGGLNTGSRSQDAHQAGDSITVLAETQIVRAEVPFVMNPPSFCCASTIYVIRDFDIRRADEAIVDSFERWVAFQAKPLHKLQRTETTTTEADRIGEKDREADRVLYVVEKGEFEARSEDKARFYFETTGEGASLRPSLQSDCQEAKDVALYFKCYQHEMINDTTSQNITTSTFIQVSSNITQNPKDRSIVHPS</sequence>
<evidence type="ECO:0000313" key="2">
    <source>
        <dbReference type="EMBL" id="KAF2425224.1"/>
    </source>
</evidence>
<dbReference type="Proteomes" id="UP000800235">
    <property type="component" value="Unassembled WGS sequence"/>
</dbReference>
<dbReference type="AlphaFoldDB" id="A0A9P4NKV9"/>
<feature type="region of interest" description="Disordered" evidence="1">
    <location>
        <begin position="1"/>
        <end position="25"/>
    </location>
</feature>
<accession>A0A9P4NKV9</accession>
<evidence type="ECO:0000313" key="3">
    <source>
        <dbReference type="Proteomes" id="UP000800235"/>
    </source>
</evidence>
<proteinExistence type="predicted"/>
<keyword evidence="3" id="KW-1185">Reference proteome</keyword>
<reference evidence="2" key="1">
    <citation type="journal article" date="2020" name="Stud. Mycol.">
        <title>101 Dothideomycetes genomes: a test case for predicting lifestyles and emergence of pathogens.</title>
        <authorList>
            <person name="Haridas S."/>
            <person name="Albert R."/>
            <person name="Binder M."/>
            <person name="Bloem J."/>
            <person name="Labutti K."/>
            <person name="Salamov A."/>
            <person name="Andreopoulos B."/>
            <person name="Baker S."/>
            <person name="Barry K."/>
            <person name="Bills G."/>
            <person name="Bluhm B."/>
            <person name="Cannon C."/>
            <person name="Castanera R."/>
            <person name="Culley D."/>
            <person name="Daum C."/>
            <person name="Ezra D."/>
            <person name="Gonzalez J."/>
            <person name="Henrissat B."/>
            <person name="Kuo A."/>
            <person name="Liang C."/>
            <person name="Lipzen A."/>
            <person name="Lutzoni F."/>
            <person name="Magnuson J."/>
            <person name="Mondo S."/>
            <person name="Nolan M."/>
            <person name="Ohm R."/>
            <person name="Pangilinan J."/>
            <person name="Park H.-J."/>
            <person name="Ramirez L."/>
            <person name="Alfaro M."/>
            <person name="Sun H."/>
            <person name="Tritt A."/>
            <person name="Yoshinaga Y."/>
            <person name="Zwiers L.-H."/>
            <person name="Turgeon B."/>
            <person name="Goodwin S."/>
            <person name="Spatafora J."/>
            <person name="Crous P."/>
            <person name="Grigoriev I."/>
        </authorList>
    </citation>
    <scope>NUCLEOTIDE SEQUENCE</scope>
    <source>
        <strain evidence="2">CBS 130266</strain>
    </source>
</reference>
<gene>
    <name evidence="2" type="ORF">EJ08DRAFT_663702</name>
</gene>
<dbReference type="EMBL" id="MU007071">
    <property type="protein sequence ID" value="KAF2425224.1"/>
    <property type="molecule type" value="Genomic_DNA"/>
</dbReference>
<comment type="caution">
    <text evidence="2">The sequence shown here is derived from an EMBL/GenBank/DDBJ whole genome shotgun (WGS) entry which is preliminary data.</text>
</comment>
<organism evidence="2 3">
    <name type="scientific">Tothia fuscella</name>
    <dbReference type="NCBI Taxonomy" id="1048955"/>
    <lineage>
        <taxon>Eukaryota</taxon>
        <taxon>Fungi</taxon>
        <taxon>Dikarya</taxon>
        <taxon>Ascomycota</taxon>
        <taxon>Pezizomycotina</taxon>
        <taxon>Dothideomycetes</taxon>
        <taxon>Pleosporomycetidae</taxon>
        <taxon>Venturiales</taxon>
        <taxon>Cylindrosympodiaceae</taxon>
        <taxon>Tothia</taxon>
    </lineage>
</organism>
<feature type="compositionally biased region" description="Polar residues" evidence="1">
    <location>
        <begin position="1"/>
        <end position="19"/>
    </location>
</feature>